<feature type="domain" description="HTH araC/xylS-type" evidence="5">
    <location>
        <begin position="208"/>
        <end position="306"/>
    </location>
</feature>
<dbReference type="PANTHER" id="PTHR46796">
    <property type="entry name" value="HTH-TYPE TRANSCRIPTIONAL ACTIVATOR RHAS-RELATED"/>
    <property type="match status" value="1"/>
</dbReference>
<evidence type="ECO:0000256" key="1">
    <source>
        <dbReference type="ARBA" id="ARBA00023015"/>
    </source>
</evidence>
<comment type="caution">
    <text evidence="6">The sequence shown here is derived from an EMBL/GenBank/DDBJ whole genome shotgun (WGS) entry which is preliminary data.</text>
</comment>
<reference evidence="6 7" key="1">
    <citation type="submission" date="2023-07" db="EMBL/GenBank/DDBJ databases">
        <title>Sequencing the genomes of 1000 actinobacteria strains.</title>
        <authorList>
            <person name="Klenk H.-P."/>
        </authorList>
    </citation>
    <scope>NUCLEOTIDE SEQUENCE [LARGE SCALE GENOMIC DNA]</scope>
    <source>
        <strain evidence="6 7">DSM 44710</strain>
    </source>
</reference>
<dbReference type="Gene3D" id="2.60.120.10">
    <property type="entry name" value="Jelly Rolls"/>
    <property type="match status" value="1"/>
</dbReference>
<dbReference type="EMBL" id="JAUSRA010000001">
    <property type="protein sequence ID" value="MDP9794084.1"/>
    <property type="molecule type" value="Genomic_DNA"/>
</dbReference>
<gene>
    <name evidence="6" type="ORF">J2S43_002596</name>
</gene>
<evidence type="ECO:0000256" key="4">
    <source>
        <dbReference type="SAM" id="MobiDB-lite"/>
    </source>
</evidence>
<evidence type="ECO:0000256" key="2">
    <source>
        <dbReference type="ARBA" id="ARBA00023125"/>
    </source>
</evidence>
<dbReference type="InterPro" id="IPR018062">
    <property type="entry name" value="HTH_AraC-typ_CS"/>
</dbReference>
<dbReference type="SUPFAM" id="SSF51182">
    <property type="entry name" value="RmlC-like cupins"/>
    <property type="match status" value="1"/>
</dbReference>
<keyword evidence="1" id="KW-0805">Transcription regulation</keyword>
<evidence type="ECO:0000313" key="7">
    <source>
        <dbReference type="Proteomes" id="UP001240984"/>
    </source>
</evidence>
<keyword evidence="7" id="KW-1185">Reference proteome</keyword>
<dbReference type="PROSITE" id="PS01124">
    <property type="entry name" value="HTH_ARAC_FAMILY_2"/>
    <property type="match status" value="1"/>
</dbReference>
<dbReference type="Proteomes" id="UP001240984">
    <property type="component" value="Unassembled WGS sequence"/>
</dbReference>
<dbReference type="InterPro" id="IPR011051">
    <property type="entry name" value="RmlC_Cupin_sf"/>
</dbReference>
<dbReference type="RefSeq" id="WP_306829205.1">
    <property type="nucleotide sequence ID" value="NZ_JAUSRA010000001.1"/>
</dbReference>
<keyword evidence="2" id="KW-0238">DNA-binding</keyword>
<dbReference type="InterPro" id="IPR018060">
    <property type="entry name" value="HTH_AraC"/>
</dbReference>
<sequence>MDLLDDVVGALRLGRVHTALWVVEDNGTADWPDTAHVAGFRLAVAGQAQIDLSGGPVLTLAPGDLAFFPRGSAHRVSVPPGSGGASLICGAYDIEDTWRHPLLADLPDVYVVRSQATSGRRHEAQAPPLGGSPSVGTDPDVHHEHREGGASTRALTQVVVDEITRSRPGRDTMLGSLLDLLMLSVLRAWLSSSDATGWASALRDPVLAPVLRAMHERPEQVWTVAGLATEAAMSRSGFARRFTDIVGVPPLEYLTRWRMQLAAQRLRSDDAPVRSIAAQVGYTSEFAFSRAFARNQGVPPATYRRRYRDGVTTKAATTFTVT</sequence>
<feature type="compositionally biased region" description="Basic and acidic residues" evidence="4">
    <location>
        <begin position="139"/>
        <end position="148"/>
    </location>
</feature>
<dbReference type="Gene3D" id="1.10.10.60">
    <property type="entry name" value="Homeodomain-like"/>
    <property type="match status" value="2"/>
</dbReference>
<dbReference type="Pfam" id="PF12852">
    <property type="entry name" value="Cupin_6"/>
    <property type="match status" value="2"/>
</dbReference>
<evidence type="ECO:0000259" key="5">
    <source>
        <dbReference type="PROSITE" id="PS01124"/>
    </source>
</evidence>
<protein>
    <submittedName>
        <fullName evidence="6">AraC-like DNA-binding protein</fullName>
    </submittedName>
</protein>
<evidence type="ECO:0000313" key="6">
    <source>
        <dbReference type="EMBL" id="MDP9794084.1"/>
    </source>
</evidence>
<dbReference type="InterPro" id="IPR032783">
    <property type="entry name" value="AraC_lig"/>
</dbReference>
<dbReference type="InterPro" id="IPR014710">
    <property type="entry name" value="RmlC-like_jellyroll"/>
</dbReference>
<dbReference type="PROSITE" id="PS00041">
    <property type="entry name" value="HTH_ARAC_FAMILY_1"/>
    <property type="match status" value="1"/>
</dbReference>
<dbReference type="InterPro" id="IPR009057">
    <property type="entry name" value="Homeodomain-like_sf"/>
</dbReference>
<dbReference type="SUPFAM" id="SSF46689">
    <property type="entry name" value="Homeodomain-like"/>
    <property type="match status" value="2"/>
</dbReference>
<dbReference type="InterPro" id="IPR050204">
    <property type="entry name" value="AraC_XylS_family_regulators"/>
</dbReference>
<organism evidence="6 7">
    <name type="scientific">Catenuloplanes nepalensis</name>
    <dbReference type="NCBI Taxonomy" id="587533"/>
    <lineage>
        <taxon>Bacteria</taxon>
        <taxon>Bacillati</taxon>
        <taxon>Actinomycetota</taxon>
        <taxon>Actinomycetes</taxon>
        <taxon>Micromonosporales</taxon>
        <taxon>Micromonosporaceae</taxon>
        <taxon>Catenuloplanes</taxon>
    </lineage>
</organism>
<dbReference type="PANTHER" id="PTHR46796:SF13">
    <property type="entry name" value="HTH-TYPE TRANSCRIPTIONAL ACTIVATOR RHAS"/>
    <property type="match status" value="1"/>
</dbReference>
<evidence type="ECO:0000256" key="3">
    <source>
        <dbReference type="ARBA" id="ARBA00023163"/>
    </source>
</evidence>
<keyword evidence="3" id="KW-0804">Transcription</keyword>
<proteinExistence type="predicted"/>
<dbReference type="Pfam" id="PF12833">
    <property type="entry name" value="HTH_18"/>
    <property type="match status" value="1"/>
</dbReference>
<dbReference type="SMART" id="SM00342">
    <property type="entry name" value="HTH_ARAC"/>
    <property type="match status" value="1"/>
</dbReference>
<name>A0ABT9MRN3_9ACTN</name>
<accession>A0ABT9MRN3</accession>
<feature type="region of interest" description="Disordered" evidence="4">
    <location>
        <begin position="117"/>
        <end position="151"/>
    </location>
</feature>